<accession>A0AAD7EK88</accession>
<proteinExistence type="predicted"/>
<dbReference type="EMBL" id="JARIHO010000038">
    <property type="protein sequence ID" value="KAJ7328774.1"/>
    <property type="molecule type" value="Genomic_DNA"/>
</dbReference>
<evidence type="ECO:0000313" key="3">
    <source>
        <dbReference type="Proteomes" id="UP001218218"/>
    </source>
</evidence>
<comment type="caution">
    <text evidence="2">The sequence shown here is derived from an EMBL/GenBank/DDBJ whole genome shotgun (WGS) entry which is preliminary data.</text>
</comment>
<organism evidence="2 3">
    <name type="scientific">Mycena albidolilacea</name>
    <dbReference type="NCBI Taxonomy" id="1033008"/>
    <lineage>
        <taxon>Eukaryota</taxon>
        <taxon>Fungi</taxon>
        <taxon>Dikarya</taxon>
        <taxon>Basidiomycota</taxon>
        <taxon>Agaricomycotina</taxon>
        <taxon>Agaricomycetes</taxon>
        <taxon>Agaricomycetidae</taxon>
        <taxon>Agaricales</taxon>
        <taxon>Marasmiineae</taxon>
        <taxon>Mycenaceae</taxon>
        <taxon>Mycena</taxon>
    </lineage>
</organism>
<feature type="region of interest" description="Disordered" evidence="1">
    <location>
        <begin position="197"/>
        <end position="216"/>
    </location>
</feature>
<name>A0AAD7EK88_9AGAR</name>
<protein>
    <submittedName>
        <fullName evidence="2">Uncharacterized protein</fullName>
    </submittedName>
</protein>
<reference evidence="2" key="1">
    <citation type="submission" date="2023-03" db="EMBL/GenBank/DDBJ databases">
        <title>Massive genome expansion in bonnet fungi (Mycena s.s.) driven by repeated elements and novel gene families across ecological guilds.</title>
        <authorList>
            <consortium name="Lawrence Berkeley National Laboratory"/>
            <person name="Harder C.B."/>
            <person name="Miyauchi S."/>
            <person name="Viragh M."/>
            <person name="Kuo A."/>
            <person name="Thoen E."/>
            <person name="Andreopoulos B."/>
            <person name="Lu D."/>
            <person name="Skrede I."/>
            <person name="Drula E."/>
            <person name="Henrissat B."/>
            <person name="Morin E."/>
            <person name="Kohler A."/>
            <person name="Barry K."/>
            <person name="LaButti K."/>
            <person name="Morin E."/>
            <person name="Salamov A."/>
            <person name="Lipzen A."/>
            <person name="Mereny Z."/>
            <person name="Hegedus B."/>
            <person name="Baldrian P."/>
            <person name="Stursova M."/>
            <person name="Weitz H."/>
            <person name="Taylor A."/>
            <person name="Grigoriev I.V."/>
            <person name="Nagy L.G."/>
            <person name="Martin F."/>
            <person name="Kauserud H."/>
        </authorList>
    </citation>
    <scope>NUCLEOTIDE SEQUENCE</scope>
    <source>
        <strain evidence="2">CBHHK002</strain>
    </source>
</reference>
<keyword evidence="3" id="KW-1185">Reference proteome</keyword>
<evidence type="ECO:0000256" key="1">
    <source>
        <dbReference type="SAM" id="MobiDB-lite"/>
    </source>
</evidence>
<sequence length="216" mass="24646">MAISSSSIIDFAIPNTKRDVPNIQDQARNRLEWTWGLGHGHLDENLREFVDPQGLLADQTVLVFPHNDTIEQISRRADRGKSGVRRPHIQKLYKGCNSFEYLVLPIDSASTLPPRLLNLEVPPHLALCATSGKMSQAWGSLPREVCDAQRASLLERAKAAICSDRPAVGMWQLTDMQCIHRKWFWIDYVPRSFLSEKSDQTMVEPEEEEPRVMKRN</sequence>
<evidence type="ECO:0000313" key="2">
    <source>
        <dbReference type="EMBL" id="KAJ7328774.1"/>
    </source>
</evidence>
<dbReference type="Proteomes" id="UP001218218">
    <property type="component" value="Unassembled WGS sequence"/>
</dbReference>
<gene>
    <name evidence="2" type="ORF">DFH08DRAFT_883185</name>
</gene>
<dbReference type="AlphaFoldDB" id="A0AAD7EK88"/>